<feature type="binding site" evidence="4">
    <location>
        <position position="184"/>
    </location>
    <ligand>
        <name>ATP</name>
        <dbReference type="ChEBI" id="CHEBI:30616"/>
    </ligand>
</feature>
<dbReference type="PANTHER" id="PTHR11609:SF5">
    <property type="entry name" value="PHOSPHORIBOSYLAMINOIMIDAZOLE CARBOXYLASE"/>
    <property type="match status" value="1"/>
</dbReference>
<keyword evidence="2 4" id="KW-0658">Purine biosynthesis</keyword>
<comment type="similarity">
    <text evidence="4 5">Belongs to the PurK/PurT family.</text>
</comment>
<dbReference type="NCBIfam" id="TIGR01161">
    <property type="entry name" value="purK"/>
    <property type="match status" value="1"/>
</dbReference>
<accession>A0ABW5BEU8</accession>
<comment type="pathway">
    <text evidence="4 5">Purine metabolism; IMP biosynthesis via de novo pathway; 5-amino-1-(5-phospho-D-ribosyl)imidazole-4-carboxylate from 5-amino-1-(5-phospho-D-ribosyl)imidazole (N5-CAIR route): step 1/2.</text>
</comment>
<dbReference type="PANTHER" id="PTHR11609">
    <property type="entry name" value="PURINE BIOSYNTHESIS PROTEIN 6/7, PUR6/7"/>
    <property type="match status" value="1"/>
</dbReference>
<dbReference type="Pfam" id="PF17769">
    <property type="entry name" value="PurK_C"/>
    <property type="match status" value="1"/>
</dbReference>
<dbReference type="EC" id="6.3.4.18" evidence="4 5"/>
<sequence length="379" mass="42255">MQKNYQQKTLGILGGGQLGRMIIQSAINYNIDIHILDPDIHAPCQSICQKFVHGKLTDFDTVYAFGKDCDIITIEIENVNTEALEKLASEGKEVYPQPHLIRMIQDKRLQKTFYKEKGIPTADFILTENREEVINNAAFLPAVNKLGREGYDGRGVQILRSQTDLDKSFDAPGLLEKLIDFDKEISVIVAKNKKGDVVAYPSVECSFHPTANLVEFLFAPAEISPEIESKAKKIAVDVIHELDLVGLLAVEMFVTKNGEVLVNEIAPRPHNSGHHSIEANFTSQFEQHLRAVMNMPLGNTELRSPAAMVNLLGEDGYSGEAFVEGLEEAMGQKGVYVHLYGKKLTKPFRKMGHVTLIDENLDNLKKRASEIKSLIKIKA</sequence>
<organism evidence="7 8">
    <name type="scientific">Shivajiella indica</name>
    <dbReference type="NCBI Taxonomy" id="872115"/>
    <lineage>
        <taxon>Bacteria</taxon>
        <taxon>Pseudomonadati</taxon>
        <taxon>Bacteroidota</taxon>
        <taxon>Cytophagia</taxon>
        <taxon>Cytophagales</taxon>
        <taxon>Cyclobacteriaceae</taxon>
        <taxon>Shivajiella</taxon>
    </lineage>
</organism>
<comment type="subunit">
    <text evidence="4 5">Homodimer.</text>
</comment>
<evidence type="ECO:0000256" key="3">
    <source>
        <dbReference type="ARBA" id="ARBA00022840"/>
    </source>
</evidence>
<dbReference type="Gene3D" id="3.40.50.20">
    <property type="match status" value="1"/>
</dbReference>
<proteinExistence type="inferred from homology"/>
<dbReference type="PROSITE" id="PS50975">
    <property type="entry name" value="ATP_GRASP"/>
    <property type="match status" value="1"/>
</dbReference>
<dbReference type="Pfam" id="PF02222">
    <property type="entry name" value="ATP-grasp"/>
    <property type="match status" value="1"/>
</dbReference>
<feature type="binding site" evidence="4">
    <location>
        <position position="145"/>
    </location>
    <ligand>
        <name>ATP</name>
        <dbReference type="ChEBI" id="CHEBI:30616"/>
    </ligand>
</feature>
<dbReference type="InterPro" id="IPR016185">
    <property type="entry name" value="PreATP-grasp_dom_sf"/>
</dbReference>
<dbReference type="InterPro" id="IPR040686">
    <property type="entry name" value="PurK_C"/>
</dbReference>
<feature type="binding site" evidence="4">
    <location>
        <begin position="263"/>
        <end position="264"/>
    </location>
    <ligand>
        <name>ATP</name>
        <dbReference type="ChEBI" id="CHEBI:30616"/>
    </ligand>
</feature>
<evidence type="ECO:0000313" key="8">
    <source>
        <dbReference type="Proteomes" id="UP001597414"/>
    </source>
</evidence>
<dbReference type="Gene3D" id="3.30.1490.20">
    <property type="entry name" value="ATP-grasp fold, A domain"/>
    <property type="match status" value="1"/>
</dbReference>
<evidence type="ECO:0000259" key="6">
    <source>
        <dbReference type="PROSITE" id="PS50975"/>
    </source>
</evidence>
<keyword evidence="3 4" id="KW-0067">ATP-binding</keyword>
<keyword evidence="1 4" id="KW-0547">Nucleotide-binding</keyword>
<comment type="catalytic activity">
    <reaction evidence="4 5">
        <text>5-amino-1-(5-phospho-beta-D-ribosyl)imidazole + hydrogencarbonate + ATP = 5-carboxyamino-1-(5-phospho-D-ribosyl)imidazole + ADP + phosphate + 2 H(+)</text>
        <dbReference type="Rhea" id="RHEA:19317"/>
        <dbReference type="ChEBI" id="CHEBI:15378"/>
        <dbReference type="ChEBI" id="CHEBI:17544"/>
        <dbReference type="ChEBI" id="CHEBI:30616"/>
        <dbReference type="ChEBI" id="CHEBI:43474"/>
        <dbReference type="ChEBI" id="CHEBI:58730"/>
        <dbReference type="ChEBI" id="CHEBI:137981"/>
        <dbReference type="ChEBI" id="CHEBI:456216"/>
        <dbReference type="EC" id="6.3.4.18"/>
    </reaction>
</comment>
<reference evidence="8" key="1">
    <citation type="journal article" date="2019" name="Int. J. Syst. Evol. Microbiol.">
        <title>The Global Catalogue of Microorganisms (GCM) 10K type strain sequencing project: providing services to taxonomists for standard genome sequencing and annotation.</title>
        <authorList>
            <consortium name="The Broad Institute Genomics Platform"/>
            <consortium name="The Broad Institute Genome Sequencing Center for Infectious Disease"/>
            <person name="Wu L."/>
            <person name="Ma J."/>
        </authorList>
    </citation>
    <scope>NUCLEOTIDE SEQUENCE [LARGE SCALE GENOMIC DNA]</scope>
    <source>
        <strain evidence="8">KCTC 19812</strain>
    </source>
</reference>
<dbReference type="InterPro" id="IPR054350">
    <property type="entry name" value="PurT/PurK_preATP-grasp"/>
</dbReference>
<keyword evidence="8" id="KW-1185">Reference proteome</keyword>
<evidence type="ECO:0000256" key="2">
    <source>
        <dbReference type="ARBA" id="ARBA00022755"/>
    </source>
</evidence>
<evidence type="ECO:0000256" key="4">
    <source>
        <dbReference type="HAMAP-Rule" id="MF_01928"/>
    </source>
</evidence>
<dbReference type="Gene3D" id="3.30.470.20">
    <property type="entry name" value="ATP-grasp fold, B domain"/>
    <property type="match status" value="1"/>
</dbReference>
<evidence type="ECO:0000313" key="7">
    <source>
        <dbReference type="EMBL" id="MFD2203691.1"/>
    </source>
</evidence>
<gene>
    <name evidence="4 5" type="primary">purK</name>
    <name evidence="7" type="ORF">ACFSKV_19100</name>
</gene>
<dbReference type="HAMAP" id="MF_01928">
    <property type="entry name" value="PurK"/>
    <property type="match status" value="1"/>
</dbReference>
<dbReference type="InterPro" id="IPR011761">
    <property type="entry name" value="ATP-grasp"/>
</dbReference>
<dbReference type="Proteomes" id="UP001597414">
    <property type="component" value="Unassembled WGS sequence"/>
</dbReference>
<feature type="domain" description="ATP-grasp" evidence="6">
    <location>
        <begin position="111"/>
        <end position="293"/>
    </location>
</feature>
<dbReference type="RefSeq" id="WP_380806536.1">
    <property type="nucleotide sequence ID" value="NZ_JBHUIV010000034.1"/>
</dbReference>
<dbReference type="InterPro" id="IPR003135">
    <property type="entry name" value="ATP-grasp_carboxylate-amine"/>
</dbReference>
<comment type="function">
    <text evidence="5">Catalyzes the ATP-dependent conversion of 5-aminoimidazole ribonucleotide (AIR) and HCO(3)- to N5-carboxyaminoimidazole ribonucleotide (N5-CAIR).</text>
</comment>
<dbReference type="InterPro" id="IPR011054">
    <property type="entry name" value="Rudment_hybrid_motif"/>
</dbReference>
<keyword evidence="4 5" id="KW-0436">Ligase</keyword>
<feature type="binding site" evidence="4">
    <location>
        <begin position="176"/>
        <end position="179"/>
    </location>
    <ligand>
        <name>ATP</name>
        <dbReference type="ChEBI" id="CHEBI:30616"/>
    </ligand>
</feature>
<evidence type="ECO:0000256" key="5">
    <source>
        <dbReference type="RuleBase" id="RU361200"/>
    </source>
</evidence>
<dbReference type="GO" id="GO:0034028">
    <property type="term" value="F:5-(carboxyamino)imidazole ribonucleotide synthase activity"/>
    <property type="evidence" value="ECO:0007669"/>
    <property type="project" value="UniProtKB-EC"/>
</dbReference>
<dbReference type="SUPFAM" id="SSF51246">
    <property type="entry name" value="Rudiment single hybrid motif"/>
    <property type="match status" value="1"/>
</dbReference>
<dbReference type="EMBL" id="JBHUIV010000034">
    <property type="protein sequence ID" value="MFD2203691.1"/>
    <property type="molecule type" value="Genomic_DNA"/>
</dbReference>
<dbReference type="Pfam" id="PF22660">
    <property type="entry name" value="RS_preATP-grasp-like"/>
    <property type="match status" value="1"/>
</dbReference>
<protein>
    <recommendedName>
        <fullName evidence="4 5">N5-carboxyaminoimidazole ribonucleotide synthase</fullName>
        <shortName evidence="4 5">N5-CAIR synthase</shortName>
        <ecNumber evidence="4 5">6.3.4.18</ecNumber>
    </recommendedName>
    <alternativeName>
        <fullName evidence="4 5">5-(carboxyamino)imidazole ribonucleotide synthetase</fullName>
    </alternativeName>
</protein>
<comment type="function">
    <text evidence="4">Catalyzes the ATP-dependent conversion of 5-aminoimidazole ribonucleotide (AIR) and HCO(3)(-) to N5-carboxyaminoimidazole ribonucleotide (N5-CAIR).</text>
</comment>
<name>A0ABW5BEU8_9BACT</name>
<dbReference type="InterPro" id="IPR005875">
    <property type="entry name" value="PurK"/>
</dbReference>
<comment type="caution">
    <text evidence="4">Lacks conserved residue(s) required for the propagation of feature annotation.</text>
</comment>
<dbReference type="SUPFAM" id="SSF56059">
    <property type="entry name" value="Glutathione synthetase ATP-binding domain-like"/>
    <property type="match status" value="1"/>
</dbReference>
<dbReference type="InterPro" id="IPR013815">
    <property type="entry name" value="ATP_grasp_subdomain_1"/>
</dbReference>
<comment type="caution">
    <text evidence="7">The sequence shown here is derived from an EMBL/GenBank/DDBJ whole genome shotgun (WGS) entry which is preliminary data.</text>
</comment>
<evidence type="ECO:0000256" key="1">
    <source>
        <dbReference type="ARBA" id="ARBA00022741"/>
    </source>
</evidence>
<dbReference type="NCBIfam" id="NF004679">
    <property type="entry name" value="PRK06019.1-5"/>
    <property type="match status" value="1"/>
</dbReference>
<dbReference type="SUPFAM" id="SSF52440">
    <property type="entry name" value="PreATP-grasp domain"/>
    <property type="match status" value="1"/>
</dbReference>
<feature type="binding site" evidence="4">
    <location>
        <position position="107"/>
    </location>
    <ligand>
        <name>ATP</name>
        <dbReference type="ChEBI" id="CHEBI:30616"/>
    </ligand>
</feature>